<evidence type="ECO:0000313" key="19">
    <source>
        <dbReference type="EMBL" id="SHI14415.1"/>
    </source>
</evidence>
<keyword evidence="11 16" id="KW-0676">Redox-active center</keyword>
<dbReference type="Gene3D" id="3.50.50.60">
    <property type="entry name" value="FAD/NAD(P)-binding domain"/>
    <property type="match status" value="2"/>
</dbReference>
<dbReference type="AlphaFoldDB" id="A0A1M5YQQ2"/>
<keyword evidence="6 16" id="KW-0285">Flavoprotein</keyword>
<dbReference type="InterPro" id="IPR023753">
    <property type="entry name" value="FAD/NAD-binding_dom"/>
</dbReference>
<dbReference type="FunFam" id="3.30.390.30:FF:000001">
    <property type="entry name" value="Dihydrolipoyl dehydrogenase"/>
    <property type="match status" value="1"/>
</dbReference>
<dbReference type="InterPro" id="IPR006258">
    <property type="entry name" value="Lipoamide_DH"/>
</dbReference>
<keyword evidence="14" id="KW-0547">Nucleotide-binding</keyword>
<evidence type="ECO:0000256" key="2">
    <source>
        <dbReference type="ARBA" id="ARBA00007532"/>
    </source>
</evidence>
<comment type="catalytic activity">
    <reaction evidence="12 16">
        <text>N(6)-[(R)-dihydrolipoyl]-L-lysyl-[protein] + NAD(+) = N(6)-[(R)-lipoyl]-L-lysyl-[protein] + NADH + H(+)</text>
        <dbReference type="Rhea" id="RHEA:15045"/>
        <dbReference type="Rhea" id="RHEA-COMP:10474"/>
        <dbReference type="Rhea" id="RHEA-COMP:10475"/>
        <dbReference type="ChEBI" id="CHEBI:15378"/>
        <dbReference type="ChEBI" id="CHEBI:57540"/>
        <dbReference type="ChEBI" id="CHEBI:57945"/>
        <dbReference type="ChEBI" id="CHEBI:83099"/>
        <dbReference type="ChEBI" id="CHEBI:83100"/>
        <dbReference type="EC" id="1.8.1.4"/>
    </reaction>
</comment>
<evidence type="ECO:0000256" key="5">
    <source>
        <dbReference type="ARBA" id="ARBA00022490"/>
    </source>
</evidence>
<reference evidence="19 20" key="1">
    <citation type="submission" date="2016-11" db="EMBL/GenBank/DDBJ databases">
        <authorList>
            <person name="Jaros S."/>
            <person name="Januszkiewicz K."/>
            <person name="Wedrychowicz H."/>
        </authorList>
    </citation>
    <scope>NUCLEOTIDE SEQUENCE [LARGE SCALE GENOMIC DNA]</scope>
    <source>
        <strain evidence="19 20">DSM 10068</strain>
    </source>
</reference>
<feature type="binding site" evidence="14">
    <location>
        <begin position="309"/>
        <end position="312"/>
    </location>
    <ligand>
        <name>FAD</name>
        <dbReference type="ChEBI" id="CHEBI:57692"/>
    </ligand>
</feature>
<dbReference type="STRING" id="1123282.SAMN02745823_02743"/>
<dbReference type="InterPro" id="IPR004099">
    <property type="entry name" value="Pyr_nucl-diS_OxRdtase_dimer"/>
</dbReference>
<evidence type="ECO:0000256" key="7">
    <source>
        <dbReference type="ARBA" id="ARBA00022827"/>
    </source>
</evidence>
<dbReference type="Proteomes" id="UP000183995">
    <property type="component" value="Unassembled WGS sequence"/>
</dbReference>
<evidence type="ECO:0000256" key="8">
    <source>
        <dbReference type="ARBA" id="ARBA00023002"/>
    </source>
</evidence>
<comment type="similarity">
    <text evidence="2 16">Belongs to the class-I pyridine nucleotide-disulfide oxidoreductase family.</text>
</comment>
<evidence type="ECO:0000256" key="4">
    <source>
        <dbReference type="ARBA" id="ARBA00016961"/>
    </source>
</evidence>
<dbReference type="PROSITE" id="PS00076">
    <property type="entry name" value="PYRIDINE_REDOX_1"/>
    <property type="match status" value="1"/>
</dbReference>
<evidence type="ECO:0000259" key="17">
    <source>
        <dbReference type="Pfam" id="PF02852"/>
    </source>
</evidence>
<dbReference type="InterPro" id="IPR016156">
    <property type="entry name" value="FAD/NAD-linked_Rdtase_dimer_sf"/>
</dbReference>
<protein>
    <recommendedName>
        <fullName evidence="4 16">Dihydrolipoyl dehydrogenase</fullName>
        <ecNumber evidence="3 16">1.8.1.4</ecNumber>
    </recommendedName>
</protein>
<dbReference type="SUPFAM" id="SSF51905">
    <property type="entry name" value="FAD/NAD(P)-binding domain"/>
    <property type="match status" value="1"/>
</dbReference>
<evidence type="ECO:0000256" key="13">
    <source>
        <dbReference type="PIRSR" id="PIRSR000350-2"/>
    </source>
</evidence>
<dbReference type="InterPro" id="IPR012999">
    <property type="entry name" value="Pyr_OxRdtase_I_AS"/>
</dbReference>
<evidence type="ECO:0000256" key="15">
    <source>
        <dbReference type="PIRSR" id="PIRSR000350-4"/>
    </source>
</evidence>
<dbReference type="Pfam" id="PF02852">
    <property type="entry name" value="Pyr_redox_dim"/>
    <property type="match status" value="1"/>
</dbReference>
<dbReference type="GO" id="GO:0005737">
    <property type="term" value="C:cytoplasm"/>
    <property type="evidence" value="ECO:0007669"/>
    <property type="project" value="UniProtKB-SubCell"/>
</dbReference>
<dbReference type="EMBL" id="FQXV01000010">
    <property type="protein sequence ID" value="SHI14415.1"/>
    <property type="molecule type" value="Genomic_DNA"/>
</dbReference>
<dbReference type="PANTHER" id="PTHR22912">
    <property type="entry name" value="DISULFIDE OXIDOREDUCTASE"/>
    <property type="match status" value="1"/>
</dbReference>
<dbReference type="RefSeq" id="WP_073080027.1">
    <property type="nucleotide sequence ID" value="NZ_FQXV01000010.1"/>
</dbReference>
<proteinExistence type="inferred from homology"/>
<dbReference type="InterPro" id="IPR036188">
    <property type="entry name" value="FAD/NAD-bd_sf"/>
</dbReference>
<dbReference type="PIRSF" id="PIRSF000350">
    <property type="entry name" value="Mercury_reductase_MerA"/>
    <property type="match status" value="1"/>
</dbReference>
<comment type="subcellular location">
    <subcellularLocation>
        <location evidence="1">Cytoplasm</location>
    </subcellularLocation>
</comment>
<evidence type="ECO:0000256" key="9">
    <source>
        <dbReference type="ARBA" id="ARBA00023027"/>
    </source>
</evidence>
<feature type="binding site" evidence="14">
    <location>
        <position position="263"/>
    </location>
    <ligand>
        <name>NAD(+)</name>
        <dbReference type="ChEBI" id="CHEBI:57540"/>
    </ligand>
</feature>
<dbReference type="GO" id="GO:0006103">
    <property type="term" value="P:2-oxoglutarate metabolic process"/>
    <property type="evidence" value="ECO:0007669"/>
    <property type="project" value="TreeGrafter"/>
</dbReference>
<evidence type="ECO:0000256" key="6">
    <source>
        <dbReference type="ARBA" id="ARBA00022630"/>
    </source>
</evidence>
<keyword evidence="7 14" id="KW-0274">FAD</keyword>
<dbReference type="InterPro" id="IPR001100">
    <property type="entry name" value="Pyr_nuc-diS_OxRdtase"/>
</dbReference>
<dbReference type="PRINTS" id="PR00411">
    <property type="entry name" value="PNDRDTASEI"/>
</dbReference>
<dbReference type="SUPFAM" id="SSF55424">
    <property type="entry name" value="FAD/NAD-linked reductases, dimerisation (C-terminal) domain"/>
    <property type="match status" value="1"/>
</dbReference>
<organism evidence="19 20">
    <name type="scientific">Sporobacter termitidis DSM 10068</name>
    <dbReference type="NCBI Taxonomy" id="1123282"/>
    <lineage>
        <taxon>Bacteria</taxon>
        <taxon>Bacillati</taxon>
        <taxon>Bacillota</taxon>
        <taxon>Clostridia</taxon>
        <taxon>Eubacteriales</taxon>
        <taxon>Oscillospiraceae</taxon>
        <taxon>Sporobacter</taxon>
    </lineage>
</organism>
<accession>A0A1M5YQQ2</accession>
<keyword evidence="9 14" id="KW-0520">NAD</keyword>
<sequence length="457" mass="47522">MGKRIVVIGGGPGGYAAAIKAAQLGAQVTLAEAAQVGGTCLNVGCIPTKALLHTGEFYRKVAMNAVAGVKTVGAFLDWPAVQQHKEKIVGKLTGGVAALLRHNGVKVISESASLLPDRKVRIGNEILETDAVILATGSVNTDLRFPGSDLYGVIDSTKALSLDEVPKSMVIVGGGVIGVEFATLFNAVGTKVSIIELLPEILPPVDVEIAGFLHETLMENGVQLYTGAKLTGVEKSEDVLTVGFEQNGETRQVTAEKVLVAVGRRPRTAGLGLEALGIKLTRGAIDVDDYFRTNAPAVYAVGDCNGRIMLAHAAMAQGVAAAEHIMGAKPHYDPKIVPSCVYSSPEIACVGMTEKQAKESGIDYSVGSFNLGGNGKSLIDDAGGGYIKIIADKTLGEVLGIHMIGSRVTEIIAEAALCMNMEGTVEDIVNTVHAHPTVSEAVCEAAMSVFGKSIHGV</sequence>
<dbReference type="Gene3D" id="3.30.390.30">
    <property type="match status" value="1"/>
</dbReference>
<dbReference type="Pfam" id="PF07992">
    <property type="entry name" value="Pyr_redox_2"/>
    <property type="match status" value="1"/>
</dbReference>
<evidence type="ECO:0000313" key="20">
    <source>
        <dbReference type="Proteomes" id="UP000183995"/>
    </source>
</evidence>
<evidence type="ECO:0000256" key="14">
    <source>
        <dbReference type="PIRSR" id="PIRSR000350-3"/>
    </source>
</evidence>
<evidence type="ECO:0000256" key="10">
    <source>
        <dbReference type="ARBA" id="ARBA00023157"/>
    </source>
</evidence>
<comment type="cofactor">
    <cofactor evidence="14 16">
        <name>FAD</name>
        <dbReference type="ChEBI" id="CHEBI:57692"/>
    </cofactor>
    <text evidence="14 16">Binds 1 FAD per subunit.</text>
</comment>
<feature type="binding site" evidence="14">
    <location>
        <position position="303"/>
    </location>
    <ligand>
        <name>FAD</name>
        <dbReference type="ChEBI" id="CHEBI:57692"/>
    </ligand>
</feature>
<keyword evidence="10" id="KW-1015">Disulfide bond</keyword>
<dbReference type="NCBIfam" id="TIGR01350">
    <property type="entry name" value="lipoamide_DH"/>
    <property type="match status" value="1"/>
</dbReference>
<dbReference type="PRINTS" id="PR00368">
    <property type="entry name" value="FADPNR"/>
</dbReference>
<keyword evidence="8 16" id="KW-0560">Oxidoreductase</keyword>
<evidence type="ECO:0000256" key="3">
    <source>
        <dbReference type="ARBA" id="ARBA00012608"/>
    </source>
</evidence>
<feature type="binding site" evidence="14">
    <location>
        <begin position="136"/>
        <end position="138"/>
    </location>
    <ligand>
        <name>FAD</name>
        <dbReference type="ChEBI" id="CHEBI:57692"/>
    </ligand>
</feature>
<keyword evidence="20" id="KW-1185">Reference proteome</keyword>
<feature type="active site" description="Proton acceptor" evidence="13">
    <location>
        <position position="435"/>
    </location>
</feature>
<name>A0A1M5YQQ2_9FIRM</name>
<dbReference type="InterPro" id="IPR050151">
    <property type="entry name" value="Class-I_Pyr_Nuc-Dis_Oxidored"/>
</dbReference>
<gene>
    <name evidence="19" type="ORF">SAMN02745823_02743</name>
</gene>
<feature type="binding site" evidence="14">
    <location>
        <position position="49"/>
    </location>
    <ligand>
        <name>FAD</name>
        <dbReference type="ChEBI" id="CHEBI:57692"/>
    </ligand>
</feature>
<keyword evidence="5" id="KW-0963">Cytoplasm</keyword>
<dbReference type="OrthoDB" id="9807946at2"/>
<dbReference type="GO" id="GO:0004148">
    <property type="term" value="F:dihydrolipoyl dehydrogenase (NADH) activity"/>
    <property type="evidence" value="ECO:0007669"/>
    <property type="project" value="UniProtKB-EC"/>
</dbReference>
<dbReference type="GO" id="GO:0050660">
    <property type="term" value="F:flavin adenine dinucleotide binding"/>
    <property type="evidence" value="ECO:0007669"/>
    <property type="project" value="InterPro"/>
</dbReference>
<evidence type="ECO:0000256" key="16">
    <source>
        <dbReference type="RuleBase" id="RU003692"/>
    </source>
</evidence>
<evidence type="ECO:0000256" key="12">
    <source>
        <dbReference type="ARBA" id="ARBA00049187"/>
    </source>
</evidence>
<evidence type="ECO:0000256" key="11">
    <source>
        <dbReference type="ARBA" id="ARBA00023284"/>
    </source>
</evidence>
<evidence type="ECO:0000256" key="1">
    <source>
        <dbReference type="ARBA" id="ARBA00004496"/>
    </source>
</evidence>
<feature type="binding site" evidence="14">
    <location>
        <begin position="173"/>
        <end position="180"/>
    </location>
    <ligand>
        <name>NAD(+)</name>
        <dbReference type="ChEBI" id="CHEBI:57540"/>
    </ligand>
</feature>
<feature type="domain" description="FAD/NAD(P)-binding" evidence="18">
    <location>
        <begin position="4"/>
        <end position="318"/>
    </location>
</feature>
<dbReference type="EC" id="1.8.1.4" evidence="3 16"/>
<evidence type="ECO:0000259" key="18">
    <source>
        <dbReference type="Pfam" id="PF07992"/>
    </source>
</evidence>
<feature type="disulfide bond" description="Redox-active" evidence="15">
    <location>
        <begin position="40"/>
        <end position="45"/>
    </location>
</feature>
<comment type="miscellaneous">
    <text evidence="16">The active site is a redox-active disulfide bond.</text>
</comment>
<feature type="domain" description="Pyridine nucleotide-disulphide oxidoreductase dimerisation" evidence="17">
    <location>
        <begin position="337"/>
        <end position="445"/>
    </location>
</feature>
<feature type="binding site" evidence="14">
    <location>
        <position position="196"/>
    </location>
    <ligand>
        <name>NAD(+)</name>
        <dbReference type="ChEBI" id="CHEBI:57540"/>
    </ligand>
</feature>
<dbReference type="PANTHER" id="PTHR22912:SF217">
    <property type="entry name" value="DIHYDROLIPOYL DEHYDROGENASE"/>
    <property type="match status" value="1"/>
</dbReference>